<proteinExistence type="predicted"/>
<name>A0ACA9SAZ6_9GLOM</name>
<dbReference type="Proteomes" id="UP000789920">
    <property type="component" value="Unassembled WGS sequence"/>
</dbReference>
<protein>
    <submittedName>
        <fullName evidence="1">22476_t:CDS:1</fullName>
    </submittedName>
</protein>
<evidence type="ECO:0000313" key="2">
    <source>
        <dbReference type="Proteomes" id="UP000789920"/>
    </source>
</evidence>
<keyword evidence="2" id="KW-1185">Reference proteome</keyword>
<feature type="non-terminal residue" evidence="1">
    <location>
        <position position="1"/>
    </location>
</feature>
<organism evidence="1 2">
    <name type="scientific">Racocetra persica</name>
    <dbReference type="NCBI Taxonomy" id="160502"/>
    <lineage>
        <taxon>Eukaryota</taxon>
        <taxon>Fungi</taxon>
        <taxon>Fungi incertae sedis</taxon>
        <taxon>Mucoromycota</taxon>
        <taxon>Glomeromycotina</taxon>
        <taxon>Glomeromycetes</taxon>
        <taxon>Diversisporales</taxon>
        <taxon>Gigasporaceae</taxon>
        <taxon>Racocetra</taxon>
    </lineage>
</organism>
<reference evidence="1" key="1">
    <citation type="submission" date="2021-06" db="EMBL/GenBank/DDBJ databases">
        <authorList>
            <person name="Kallberg Y."/>
            <person name="Tangrot J."/>
            <person name="Rosling A."/>
        </authorList>
    </citation>
    <scope>NUCLEOTIDE SEQUENCE</scope>
    <source>
        <strain evidence="1">MA461A</strain>
    </source>
</reference>
<gene>
    <name evidence="1" type="ORF">RPERSI_LOCUS28679</name>
</gene>
<comment type="caution">
    <text evidence="1">The sequence shown here is derived from an EMBL/GenBank/DDBJ whole genome shotgun (WGS) entry which is preliminary data.</text>
</comment>
<evidence type="ECO:0000313" key="1">
    <source>
        <dbReference type="EMBL" id="CAG8833031.1"/>
    </source>
</evidence>
<dbReference type="EMBL" id="CAJVQC010105407">
    <property type="protein sequence ID" value="CAG8833031.1"/>
    <property type="molecule type" value="Genomic_DNA"/>
</dbReference>
<sequence>CKTEYKNKAKYMLAQCYYFGMGVEKDFKTAFNIFLELSESVKQNIKKSFEIYLKLSKSKKAIELFSELSKSKSDQQNSANAKFELAHCYKFEKGITKDINKVLQLYLDLSK</sequence>
<accession>A0ACA9SAZ6</accession>
<feature type="non-terminal residue" evidence="1">
    <location>
        <position position="111"/>
    </location>
</feature>